<dbReference type="AlphaFoldDB" id="A0A327Y7Y0"/>
<evidence type="ECO:0000256" key="1">
    <source>
        <dbReference type="SAM" id="Phobius"/>
    </source>
</evidence>
<evidence type="ECO:0000313" key="2">
    <source>
        <dbReference type="EMBL" id="RAK17238.1"/>
    </source>
</evidence>
<accession>A0A327Y7Y0</accession>
<sequence length="55" mass="5619">MIMIAATLAGALLGGLTARRRKGNAADVAQYATGFAIAFLLAGLIVTIIVEKTLS</sequence>
<feature type="transmembrane region" description="Helical" evidence="1">
    <location>
        <begin position="28"/>
        <end position="50"/>
    </location>
</feature>
<keyword evidence="1" id="KW-1133">Transmembrane helix</keyword>
<dbReference type="RefSeq" id="WP_009504706.1">
    <property type="nucleotide sequence ID" value="NZ_LIGK01000022.1"/>
</dbReference>
<dbReference type="Proteomes" id="UP000249165">
    <property type="component" value="Unassembled WGS sequence"/>
</dbReference>
<keyword evidence="1" id="KW-0472">Membrane</keyword>
<proteinExistence type="predicted"/>
<gene>
    <name evidence="2" type="ORF">ATI53_101536</name>
</gene>
<keyword evidence="1" id="KW-0812">Transmembrane</keyword>
<name>A0A327Y7Y0_9RHOB</name>
<protein>
    <recommendedName>
        <fullName evidence="4">Apolipoprotein acyltransferase</fullName>
    </recommendedName>
</protein>
<reference evidence="2 3" key="1">
    <citation type="submission" date="2018-06" db="EMBL/GenBank/DDBJ databases">
        <title>Genomic Encyclopedia of Archaeal and Bacterial Type Strains, Phase II (KMG-II): from individual species to whole genera.</title>
        <authorList>
            <person name="Goeker M."/>
        </authorList>
    </citation>
    <scope>NUCLEOTIDE SEQUENCE [LARGE SCALE GENOMIC DNA]</scope>
    <source>
        <strain evidence="2 3">DSM 22011</strain>
    </source>
</reference>
<dbReference type="OrthoDB" id="7876494at2"/>
<organism evidence="2 3">
    <name type="scientific">Salipiger aestuarii</name>
    <dbReference type="NCBI Taxonomy" id="568098"/>
    <lineage>
        <taxon>Bacteria</taxon>
        <taxon>Pseudomonadati</taxon>
        <taxon>Pseudomonadota</taxon>
        <taxon>Alphaproteobacteria</taxon>
        <taxon>Rhodobacterales</taxon>
        <taxon>Roseobacteraceae</taxon>
        <taxon>Salipiger</taxon>
    </lineage>
</organism>
<evidence type="ECO:0008006" key="4">
    <source>
        <dbReference type="Google" id="ProtNLM"/>
    </source>
</evidence>
<dbReference type="EMBL" id="QLMG01000015">
    <property type="protein sequence ID" value="RAK17238.1"/>
    <property type="molecule type" value="Genomic_DNA"/>
</dbReference>
<evidence type="ECO:0000313" key="3">
    <source>
        <dbReference type="Proteomes" id="UP000249165"/>
    </source>
</evidence>
<comment type="caution">
    <text evidence="2">The sequence shown here is derived from an EMBL/GenBank/DDBJ whole genome shotgun (WGS) entry which is preliminary data.</text>
</comment>
<keyword evidence="3" id="KW-1185">Reference proteome</keyword>